<dbReference type="Pfam" id="PF00528">
    <property type="entry name" value="BPD_transp_1"/>
    <property type="match status" value="1"/>
</dbReference>
<dbReference type="CDD" id="cd06261">
    <property type="entry name" value="TM_PBP2"/>
    <property type="match status" value="1"/>
</dbReference>
<keyword evidence="6 7" id="KW-0472">Membrane</keyword>
<keyword evidence="4 7" id="KW-0812">Transmembrane</keyword>
<dbReference type="PANTHER" id="PTHR43744:SF12">
    <property type="entry name" value="ABC TRANSPORTER PERMEASE PROTEIN MG189-RELATED"/>
    <property type="match status" value="1"/>
</dbReference>
<comment type="subcellular location">
    <subcellularLocation>
        <location evidence="1 7">Cell membrane</location>
        <topology evidence="1 7">Multi-pass membrane protein</topology>
    </subcellularLocation>
</comment>
<evidence type="ECO:0000256" key="4">
    <source>
        <dbReference type="ARBA" id="ARBA00022692"/>
    </source>
</evidence>
<dbReference type="InterPro" id="IPR000515">
    <property type="entry name" value="MetI-like"/>
</dbReference>
<keyword evidence="5 7" id="KW-1133">Transmembrane helix</keyword>
<keyword evidence="11" id="KW-1185">Reference proteome</keyword>
<protein>
    <submittedName>
        <fullName evidence="10">Carbohydrate ABC transporter permease</fullName>
    </submittedName>
</protein>
<comment type="similarity">
    <text evidence="7">Belongs to the binding-protein-dependent transport system permease family.</text>
</comment>
<dbReference type="PROSITE" id="PS50928">
    <property type="entry name" value="ABC_TM1"/>
    <property type="match status" value="1"/>
</dbReference>
<reference evidence="10" key="1">
    <citation type="submission" date="2019-02" db="EMBL/GenBank/DDBJ databases">
        <title>Draft genome of the type strain Pelomonas aquatica CCUG 52575T.</title>
        <authorList>
            <person name="Gomila M."/>
            <person name="Lalucat J."/>
        </authorList>
    </citation>
    <scope>NUCLEOTIDE SEQUENCE</scope>
    <source>
        <strain evidence="10">CCUG 52575</strain>
    </source>
</reference>
<evidence type="ECO:0000256" key="1">
    <source>
        <dbReference type="ARBA" id="ARBA00004651"/>
    </source>
</evidence>
<sequence length="330" mass="35599">MSTSRRLPNERRAGPPQASSLPLGGTARGAKGAPVTAPGQRWTPGRLLAWAALLGMLLVTLLPLWFALKTALVPPQQLYEQSASLVPRDPTLLNFRRVLGLLSPEQSLAVGGSGAEINFLRALGNSVLFTAIIVTLQVGCAAMAAYAFARLRFPGRDLLFALFVGTMMVPGVVTFIPNFILIKELGWLDTLAGMVAPFCLMQGFSVFFLRQFFLGIPRDIEEAALLEGASQAYIFARVVLPLSSSALATIAMLTGINIWNEFFWPYLVAKDEAHQVLTVALQTFKSQTPQGQPDWTGLMAAAAVAVLPVLLLLLAFGRRVIESVQYSGGK</sequence>
<feature type="transmembrane region" description="Helical" evidence="7">
    <location>
        <begin position="127"/>
        <end position="148"/>
    </location>
</feature>
<comment type="caution">
    <text evidence="10">The sequence shown here is derived from an EMBL/GenBank/DDBJ whole genome shotgun (WGS) entry which is preliminary data.</text>
</comment>
<evidence type="ECO:0000256" key="6">
    <source>
        <dbReference type="ARBA" id="ARBA00023136"/>
    </source>
</evidence>
<dbReference type="EMBL" id="SGUG01000035">
    <property type="protein sequence ID" value="MDG0864517.1"/>
    <property type="molecule type" value="Genomic_DNA"/>
</dbReference>
<evidence type="ECO:0000256" key="3">
    <source>
        <dbReference type="ARBA" id="ARBA00022475"/>
    </source>
</evidence>
<name>A0A9X4LJ77_9BURK</name>
<dbReference type="Proteomes" id="UP001152766">
    <property type="component" value="Unassembled WGS sequence"/>
</dbReference>
<feature type="transmembrane region" description="Helical" evidence="7">
    <location>
        <begin position="160"/>
        <end position="182"/>
    </location>
</feature>
<dbReference type="SUPFAM" id="SSF161098">
    <property type="entry name" value="MetI-like"/>
    <property type="match status" value="1"/>
</dbReference>
<feature type="transmembrane region" description="Helical" evidence="7">
    <location>
        <begin position="234"/>
        <end position="259"/>
    </location>
</feature>
<evidence type="ECO:0000313" key="11">
    <source>
        <dbReference type="Proteomes" id="UP001152766"/>
    </source>
</evidence>
<dbReference type="Gene3D" id="1.10.3720.10">
    <property type="entry name" value="MetI-like"/>
    <property type="match status" value="1"/>
</dbReference>
<evidence type="ECO:0000256" key="8">
    <source>
        <dbReference type="SAM" id="MobiDB-lite"/>
    </source>
</evidence>
<dbReference type="GO" id="GO:0055085">
    <property type="term" value="P:transmembrane transport"/>
    <property type="evidence" value="ECO:0007669"/>
    <property type="project" value="InterPro"/>
</dbReference>
<dbReference type="AlphaFoldDB" id="A0A9X4LJ77"/>
<organism evidence="10 11">
    <name type="scientific">Pelomonas aquatica</name>
    <dbReference type="NCBI Taxonomy" id="431058"/>
    <lineage>
        <taxon>Bacteria</taxon>
        <taxon>Pseudomonadati</taxon>
        <taxon>Pseudomonadota</taxon>
        <taxon>Betaproteobacteria</taxon>
        <taxon>Burkholderiales</taxon>
        <taxon>Sphaerotilaceae</taxon>
        <taxon>Roseateles</taxon>
    </lineage>
</organism>
<evidence type="ECO:0000313" key="10">
    <source>
        <dbReference type="EMBL" id="MDG0864517.1"/>
    </source>
</evidence>
<evidence type="ECO:0000259" key="9">
    <source>
        <dbReference type="PROSITE" id="PS50928"/>
    </source>
</evidence>
<evidence type="ECO:0000256" key="5">
    <source>
        <dbReference type="ARBA" id="ARBA00022989"/>
    </source>
</evidence>
<feature type="domain" description="ABC transmembrane type-1" evidence="9">
    <location>
        <begin position="123"/>
        <end position="316"/>
    </location>
</feature>
<evidence type="ECO:0000256" key="7">
    <source>
        <dbReference type="RuleBase" id="RU363032"/>
    </source>
</evidence>
<feature type="region of interest" description="Disordered" evidence="8">
    <location>
        <begin position="1"/>
        <end position="38"/>
    </location>
</feature>
<dbReference type="GO" id="GO:0005886">
    <property type="term" value="C:plasma membrane"/>
    <property type="evidence" value="ECO:0007669"/>
    <property type="project" value="UniProtKB-SubCell"/>
</dbReference>
<gene>
    <name evidence="10" type="ORF">EXJ73_18805</name>
</gene>
<keyword evidence="3" id="KW-1003">Cell membrane</keyword>
<feature type="transmembrane region" description="Helical" evidence="7">
    <location>
        <begin position="295"/>
        <end position="316"/>
    </location>
</feature>
<dbReference type="PANTHER" id="PTHR43744">
    <property type="entry name" value="ABC TRANSPORTER PERMEASE PROTEIN MG189-RELATED-RELATED"/>
    <property type="match status" value="1"/>
</dbReference>
<evidence type="ECO:0000256" key="2">
    <source>
        <dbReference type="ARBA" id="ARBA00022448"/>
    </source>
</evidence>
<accession>A0A9X4LJ77</accession>
<dbReference type="InterPro" id="IPR035906">
    <property type="entry name" value="MetI-like_sf"/>
</dbReference>
<proteinExistence type="inferred from homology"/>
<feature type="transmembrane region" description="Helical" evidence="7">
    <location>
        <begin position="47"/>
        <end position="68"/>
    </location>
</feature>
<feature type="transmembrane region" description="Helical" evidence="7">
    <location>
        <begin position="194"/>
        <end position="213"/>
    </location>
</feature>
<keyword evidence="2 7" id="KW-0813">Transport</keyword>